<accession>A0AAN9RUD2</accession>
<dbReference type="PANTHER" id="PTHR37256:SF1">
    <property type="entry name" value="MYB-LIKE PROTEIN A"/>
    <property type="match status" value="1"/>
</dbReference>
<sequence>MEFEQDPPPLVSFPIAYDHSLVKQATTSKPKHTSKKAKDPKCVGVDGNGSPNQSFRKNGQPQPHHKKQIRRRLHTSRPYQERLLNMAEARREIVTALKYHRAAKKQASDEQQQLQQQNQQSQQQPHQQSLSLQHSHLSSFDQDGRSKSRRNPRIYPSCTTKFSNYMDDFSYSSSSSFSSLPTSPTPNYYSNPIPVTNSPFAYPPTNAETPNFTYPNQPIEMNLNLHYFNNLQASLILNSNNNVSSMCPYSSPTPSSPPLPVGTDQNVPSTEISQGEGVSSMVDTIESSATIQASGDLHTAMDDEGMAEIRSLGELHHMVWNDTMSLVTSAWWFNCLKNMEHDAHEVKTKDGTCHDDIFDELIDFPNWLNDANENCLEQYSEDYFQDPTLLPW</sequence>
<comment type="caution">
    <text evidence="2">The sequence shown here is derived from an EMBL/GenBank/DDBJ whole genome shotgun (WGS) entry which is preliminary data.</text>
</comment>
<evidence type="ECO:0000313" key="3">
    <source>
        <dbReference type="Proteomes" id="UP001386955"/>
    </source>
</evidence>
<gene>
    <name evidence="2" type="ORF">VNO78_29102</name>
</gene>
<feature type="compositionally biased region" description="Low complexity" evidence="1">
    <location>
        <begin position="111"/>
        <end position="139"/>
    </location>
</feature>
<name>A0AAN9RUD2_PSOTE</name>
<evidence type="ECO:0000313" key="2">
    <source>
        <dbReference type="EMBL" id="KAK7383423.1"/>
    </source>
</evidence>
<keyword evidence="3" id="KW-1185">Reference proteome</keyword>
<feature type="region of interest" description="Disordered" evidence="1">
    <location>
        <begin position="24"/>
        <end position="78"/>
    </location>
</feature>
<protein>
    <submittedName>
        <fullName evidence="2">Uncharacterized protein</fullName>
    </submittedName>
</protein>
<reference evidence="2 3" key="1">
    <citation type="submission" date="2024-01" db="EMBL/GenBank/DDBJ databases">
        <title>The genomes of 5 underutilized Papilionoideae crops provide insights into root nodulation and disease resistanc.</title>
        <authorList>
            <person name="Jiang F."/>
        </authorList>
    </citation>
    <scope>NUCLEOTIDE SEQUENCE [LARGE SCALE GENOMIC DNA]</scope>
    <source>
        <strain evidence="2">DUOXIRENSHENG_FW03</strain>
        <tissue evidence="2">Leaves</tissue>
    </source>
</reference>
<proteinExistence type="predicted"/>
<feature type="region of interest" description="Disordered" evidence="1">
    <location>
        <begin position="100"/>
        <end position="157"/>
    </location>
</feature>
<evidence type="ECO:0000256" key="1">
    <source>
        <dbReference type="SAM" id="MobiDB-lite"/>
    </source>
</evidence>
<dbReference type="Proteomes" id="UP001386955">
    <property type="component" value="Unassembled WGS sequence"/>
</dbReference>
<dbReference type="EMBL" id="JAYMYS010000008">
    <property type="protein sequence ID" value="KAK7383423.1"/>
    <property type="molecule type" value="Genomic_DNA"/>
</dbReference>
<feature type="compositionally biased region" description="Basic residues" evidence="1">
    <location>
        <begin position="63"/>
        <end position="75"/>
    </location>
</feature>
<organism evidence="2 3">
    <name type="scientific">Psophocarpus tetragonolobus</name>
    <name type="common">Winged bean</name>
    <name type="synonym">Dolichos tetragonolobus</name>
    <dbReference type="NCBI Taxonomy" id="3891"/>
    <lineage>
        <taxon>Eukaryota</taxon>
        <taxon>Viridiplantae</taxon>
        <taxon>Streptophyta</taxon>
        <taxon>Embryophyta</taxon>
        <taxon>Tracheophyta</taxon>
        <taxon>Spermatophyta</taxon>
        <taxon>Magnoliopsida</taxon>
        <taxon>eudicotyledons</taxon>
        <taxon>Gunneridae</taxon>
        <taxon>Pentapetalae</taxon>
        <taxon>rosids</taxon>
        <taxon>fabids</taxon>
        <taxon>Fabales</taxon>
        <taxon>Fabaceae</taxon>
        <taxon>Papilionoideae</taxon>
        <taxon>50 kb inversion clade</taxon>
        <taxon>NPAAA clade</taxon>
        <taxon>indigoferoid/millettioid clade</taxon>
        <taxon>Phaseoleae</taxon>
        <taxon>Psophocarpus</taxon>
    </lineage>
</organism>
<feature type="compositionally biased region" description="Polar residues" evidence="1">
    <location>
        <begin position="49"/>
        <end position="61"/>
    </location>
</feature>
<dbReference type="AlphaFoldDB" id="A0AAN9RUD2"/>
<dbReference type="PANTHER" id="PTHR37256">
    <property type="entry name" value="E1A-BINDING PROTEIN P400-LIKE"/>
    <property type="match status" value="1"/>
</dbReference>